<dbReference type="Proteomes" id="UP000828236">
    <property type="component" value="Unassembled WGS sequence"/>
</dbReference>
<organism evidence="4 5">
    <name type="scientific">Dermatophagoides farinae</name>
    <name type="common">American house dust mite</name>
    <dbReference type="NCBI Taxonomy" id="6954"/>
    <lineage>
        <taxon>Eukaryota</taxon>
        <taxon>Metazoa</taxon>
        <taxon>Ecdysozoa</taxon>
        <taxon>Arthropoda</taxon>
        <taxon>Chelicerata</taxon>
        <taxon>Arachnida</taxon>
        <taxon>Acari</taxon>
        <taxon>Acariformes</taxon>
        <taxon>Sarcoptiformes</taxon>
        <taxon>Astigmata</taxon>
        <taxon>Psoroptidia</taxon>
        <taxon>Analgoidea</taxon>
        <taxon>Pyroglyphidae</taxon>
        <taxon>Dermatophagoidinae</taxon>
        <taxon>Dermatophagoides</taxon>
    </lineage>
</organism>
<reference evidence="3" key="2">
    <citation type="submission" date="2020-06" db="EMBL/GenBank/DDBJ databases">
        <authorList>
            <person name="Ji K."/>
            <person name="Li J."/>
        </authorList>
    </citation>
    <scope>NUCLEOTIDE SEQUENCE</scope>
    <source>
        <strain evidence="3">JKM2019</strain>
        <tissue evidence="3">Whole body</tissue>
    </source>
</reference>
<protein>
    <submittedName>
        <fullName evidence="4">Uncharacterized protein</fullName>
    </submittedName>
</protein>
<evidence type="ECO:0000313" key="4">
    <source>
        <dbReference type="EMBL" id="KAH9529949.1"/>
    </source>
</evidence>
<accession>A0A922IH02</accession>
<reference evidence="4" key="1">
    <citation type="submission" date="2013-05" db="EMBL/GenBank/DDBJ databases">
        <authorList>
            <person name="Yim A.K.Y."/>
            <person name="Chan T.F."/>
            <person name="Ji K.M."/>
            <person name="Liu X.Y."/>
            <person name="Zhou J.W."/>
            <person name="Li R.Q."/>
            <person name="Yang K.Y."/>
            <person name="Li J."/>
            <person name="Li M."/>
            <person name="Law P.T.W."/>
            <person name="Wu Y.L."/>
            <person name="Cai Z.L."/>
            <person name="Qin H."/>
            <person name="Bao Y."/>
            <person name="Leung R.K.K."/>
            <person name="Ng P.K.S."/>
            <person name="Zou J."/>
            <person name="Zhong X.J."/>
            <person name="Ran P.X."/>
            <person name="Zhong N.S."/>
            <person name="Liu Z.G."/>
            <person name="Tsui S.K.W."/>
        </authorList>
    </citation>
    <scope>NUCLEOTIDE SEQUENCE</scope>
    <source>
        <strain evidence="4">Derf</strain>
        <tissue evidence="4">Whole organism</tissue>
    </source>
</reference>
<evidence type="ECO:0000313" key="3">
    <source>
        <dbReference type="EMBL" id="KAH7642622.1"/>
    </source>
</evidence>
<proteinExistence type="predicted"/>
<dbReference type="Proteomes" id="UP000790347">
    <property type="component" value="Unassembled WGS sequence"/>
</dbReference>
<evidence type="ECO:0000313" key="5">
    <source>
        <dbReference type="Proteomes" id="UP000790347"/>
    </source>
</evidence>
<keyword evidence="2" id="KW-0812">Transmembrane</keyword>
<reference evidence="4" key="4">
    <citation type="journal article" date="2022" name="Res Sq">
        <title>Comparative Genomics Reveals Insights into the Divergent Evolution of Astigmatic Mites and Household Pest Adaptations.</title>
        <authorList>
            <person name="Xiong Q."/>
            <person name="Wan A.T.-Y."/>
            <person name="Liu X.-Y."/>
            <person name="Fung C.S.-H."/>
            <person name="Xiao X."/>
            <person name="Malainual N."/>
            <person name="Hou J."/>
            <person name="Wang L."/>
            <person name="Wang M."/>
            <person name="Yang K."/>
            <person name="Cui Y."/>
            <person name="Leung E."/>
            <person name="Nong W."/>
            <person name="Shin S.-K."/>
            <person name="Au S."/>
            <person name="Jeong K.Y."/>
            <person name="Chew F.T."/>
            <person name="Hui J."/>
            <person name="Leung T.F."/>
            <person name="Tungtrongchitr A."/>
            <person name="Zhong N."/>
            <person name="Liu Z."/>
            <person name="Tsui S."/>
        </authorList>
    </citation>
    <scope>NUCLEOTIDE SEQUENCE</scope>
    <source>
        <strain evidence="4">Derf</strain>
        <tissue evidence="4">Whole organism</tissue>
    </source>
</reference>
<keyword evidence="2" id="KW-1133">Transmembrane helix</keyword>
<keyword evidence="2" id="KW-0472">Membrane</keyword>
<reference evidence="3" key="3">
    <citation type="journal article" date="2021" name="World Allergy Organ. J.">
        <title>Chromosome-level assembly of Dermatophagoides farinae genome and transcriptome reveals two novel allergens Der f 37 and Der f 39.</title>
        <authorList>
            <person name="Chen J."/>
            <person name="Cai Z."/>
            <person name="Fan D."/>
            <person name="Hu J."/>
            <person name="Hou Y."/>
            <person name="He Y."/>
            <person name="Zhang Z."/>
            <person name="Zhao Z."/>
            <person name="Gao P."/>
            <person name="Hu W."/>
            <person name="Sun J."/>
            <person name="Li J."/>
            <person name="Ji K."/>
        </authorList>
    </citation>
    <scope>NUCLEOTIDE SEQUENCE</scope>
    <source>
        <strain evidence="3">JKM2019</strain>
    </source>
</reference>
<dbReference type="EMBL" id="ASGP02000001">
    <property type="protein sequence ID" value="KAH9529949.1"/>
    <property type="molecule type" value="Genomic_DNA"/>
</dbReference>
<comment type="caution">
    <text evidence="4">The sequence shown here is derived from an EMBL/GenBank/DDBJ whole genome shotgun (WGS) entry which is preliminary data.</text>
</comment>
<evidence type="ECO:0000256" key="2">
    <source>
        <dbReference type="SAM" id="Phobius"/>
    </source>
</evidence>
<evidence type="ECO:0000256" key="1">
    <source>
        <dbReference type="SAM" id="Coils"/>
    </source>
</evidence>
<keyword evidence="5" id="KW-1185">Reference proteome</keyword>
<dbReference type="EMBL" id="SDOV01000004">
    <property type="protein sequence ID" value="KAH7642622.1"/>
    <property type="molecule type" value="Genomic_DNA"/>
</dbReference>
<dbReference type="AlphaFoldDB" id="A0A922IH02"/>
<gene>
    <name evidence="4" type="ORF">DERF_003800</name>
    <name evidence="3" type="ORF">HUG17_5669</name>
</gene>
<name>A0A922IH02_DERFA</name>
<keyword evidence="1" id="KW-0175">Coiled coil</keyword>
<feature type="transmembrane region" description="Helical" evidence="2">
    <location>
        <begin position="21"/>
        <end position="42"/>
    </location>
</feature>
<feature type="coiled-coil region" evidence="1">
    <location>
        <begin position="117"/>
        <end position="144"/>
    </location>
</feature>
<sequence>MARYTKQHRQLPANDQPSSGCIAKLLMTNILLLLIILLIYLITTFKSNDDDDVLNQNYNWITKSSNFFTANNISLKESLEFCLPGNNNRIKHEEEEELLNEFRQNNVCKEIDWQKYSDKLQHENSQLEIQIHRYNEMMDENDDEYNHNRINLIVLIKFILDHHNNHHVRNSIRIIDMEQTTMNRFRYIVQIENNFPGDDDHDEQQQQQQQMDYHYSYDENIIMSTRLEYWANRIWLLNLTTMALFRFDDDEKIDHICLINYYGNHTNRWECL</sequence>